<evidence type="ECO:0000256" key="1">
    <source>
        <dbReference type="SAM" id="MobiDB-lite"/>
    </source>
</evidence>
<dbReference type="InterPro" id="IPR036116">
    <property type="entry name" value="FN3_sf"/>
</dbReference>
<feature type="region of interest" description="Disordered" evidence="1">
    <location>
        <begin position="306"/>
        <end position="332"/>
    </location>
</feature>
<feature type="domain" description="Fibronectin type-III" evidence="2">
    <location>
        <begin position="220"/>
        <end position="323"/>
    </location>
</feature>
<dbReference type="Gene3D" id="2.60.40.10">
    <property type="entry name" value="Immunoglobulins"/>
    <property type="match status" value="1"/>
</dbReference>
<dbReference type="SUPFAM" id="SSF49265">
    <property type="entry name" value="Fibronectin type III"/>
    <property type="match status" value="1"/>
</dbReference>
<evidence type="ECO:0000259" key="2">
    <source>
        <dbReference type="PROSITE" id="PS50853"/>
    </source>
</evidence>
<feature type="compositionally biased region" description="Basic residues" evidence="1">
    <location>
        <begin position="21"/>
        <end position="30"/>
    </location>
</feature>
<protein>
    <submittedName>
        <fullName evidence="3">Down syndrome cell adhesion molecule</fullName>
    </submittedName>
</protein>
<dbReference type="InterPro" id="IPR013783">
    <property type="entry name" value="Ig-like_fold"/>
</dbReference>
<dbReference type="OrthoDB" id="6359812at2759"/>
<dbReference type="SMART" id="SM00060">
    <property type="entry name" value="FN3"/>
    <property type="match status" value="1"/>
</dbReference>
<gene>
    <name evidence="3" type="primary">DSCAM_2</name>
    <name evidence="3" type="ORF">FJT64_013535</name>
</gene>
<evidence type="ECO:0000313" key="3">
    <source>
        <dbReference type="EMBL" id="KAF0288071.1"/>
    </source>
</evidence>
<name>A0A6A4VEZ7_AMPAM</name>
<dbReference type="Proteomes" id="UP000440578">
    <property type="component" value="Unassembled WGS sequence"/>
</dbReference>
<comment type="caution">
    <text evidence="3">The sequence shown here is derived from an EMBL/GenBank/DDBJ whole genome shotgun (WGS) entry which is preliminary data.</text>
</comment>
<keyword evidence="4" id="KW-1185">Reference proteome</keyword>
<reference evidence="3 4" key="1">
    <citation type="submission" date="2019-07" db="EMBL/GenBank/DDBJ databases">
        <title>Draft genome assembly of a fouling barnacle, Amphibalanus amphitrite (Darwin, 1854): The first reference genome for Thecostraca.</title>
        <authorList>
            <person name="Kim W."/>
        </authorList>
    </citation>
    <scope>NUCLEOTIDE SEQUENCE [LARGE SCALE GENOMIC DNA]</scope>
    <source>
        <strain evidence="3">SNU_AA5</strain>
        <tissue evidence="3">Soma without cirri and trophi</tissue>
    </source>
</reference>
<dbReference type="PROSITE" id="PS50853">
    <property type="entry name" value="FN3"/>
    <property type="match status" value="1"/>
</dbReference>
<dbReference type="Pfam" id="PF00041">
    <property type="entry name" value="fn3"/>
    <property type="match status" value="1"/>
</dbReference>
<dbReference type="CDD" id="cd00063">
    <property type="entry name" value="FN3"/>
    <property type="match status" value="1"/>
</dbReference>
<evidence type="ECO:0000313" key="4">
    <source>
        <dbReference type="Proteomes" id="UP000440578"/>
    </source>
</evidence>
<proteinExistence type="predicted"/>
<feature type="region of interest" description="Disordered" evidence="1">
    <location>
        <begin position="15"/>
        <end position="35"/>
    </location>
</feature>
<sequence>MANILDAIRCADENMHAGRRPDRRRGRRPSWPRGNHSLAVHRLETVGAEFYSSLVFQCVRADQAAANAVTGSRHSDSAELRVRVPPRWLHQMVDREVALGGSVVTSTVRRPISHRPLSHGLDFHFSRRAPGLRRQAAHPPSGGADGCLSPLTVAEIGGRENGYSADKGVDEPLRRAAPHGITVPARFQQRQRAASVVSGAVRHGEDSTARHVIVTERPEPPSDRRLASVTLRSVLVAWPPRYDGNSVVAHYVVQCSLTHGRIQATYVRLADQITLTRSVRRPELVLLLKHLQPNTAYSVPMSACNRAGQDPASSPVTATTEEGVPELPVAGRRREGPFPADLDVAELCSLLPVTVYQLLVSAHSAAGTTESTTRLAIHAADGAMISPLPPPEKSVNGRQ</sequence>
<organism evidence="3 4">
    <name type="scientific">Amphibalanus amphitrite</name>
    <name type="common">Striped barnacle</name>
    <name type="synonym">Balanus amphitrite</name>
    <dbReference type="NCBI Taxonomy" id="1232801"/>
    <lineage>
        <taxon>Eukaryota</taxon>
        <taxon>Metazoa</taxon>
        <taxon>Ecdysozoa</taxon>
        <taxon>Arthropoda</taxon>
        <taxon>Crustacea</taxon>
        <taxon>Multicrustacea</taxon>
        <taxon>Cirripedia</taxon>
        <taxon>Thoracica</taxon>
        <taxon>Thoracicalcarea</taxon>
        <taxon>Balanomorpha</taxon>
        <taxon>Balanoidea</taxon>
        <taxon>Balanidae</taxon>
        <taxon>Amphibalaninae</taxon>
        <taxon>Amphibalanus</taxon>
    </lineage>
</organism>
<feature type="compositionally biased region" description="Polar residues" evidence="1">
    <location>
        <begin position="311"/>
        <end position="320"/>
    </location>
</feature>
<dbReference type="InterPro" id="IPR003961">
    <property type="entry name" value="FN3_dom"/>
</dbReference>
<accession>A0A6A4VEZ7</accession>
<dbReference type="EMBL" id="VIIS01002134">
    <property type="protein sequence ID" value="KAF0288071.1"/>
    <property type="molecule type" value="Genomic_DNA"/>
</dbReference>
<dbReference type="AlphaFoldDB" id="A0A6A4VEZ7"/>